<comment type="caution">
    <text evidence="2">The sequence shown here is derived from an EMBL/GenBank/DDBJ whole genome shotgun (WGS) entry which is preliminary data.</text>
</comment>
<evidence type="ECO:0000256" key="1">
    <source>
        <dbReference type="SAM" id="MobiDB-lite"/>
    </source>
</evidence>
<evidence type="ECO:0000313" key="3">
    <source>
        <dbReference type="Proteomes" id="UP000197138"/>
    </source>
</evidence>
<feature type="region of interest" description="Disordered" evidence="1">
    <location>
        <begin position="1"/>
        <end position="25"/>
    </location>
</feature>
<evidence type="ECO:0000313" key="2">
    <source>
        <dbReference type="EMBL" id="OWM80426.1"/>
    </source>
</evidence>
<dbReference type="AlphaFoldDB" id="A0A218X6V9"/>
<name>A0A218X6V9_PUNGR</name>
<dbReference type="Proteomes" id="UP000197138">
    <property type="component" value="Unassembled WGS sequence"/>
</dbReference>
<sequence length="68" mass="7586">MTPLSEGKDNPPSMQPPVVDPDSDLLLHRGQVTPYNIRKELGWDRTSHILNTNSVYSGLVDLQDNLEA</sequence>
<organism evidence="2 3">
    <name type="scientific">Punica granatum</name>
    <name type="common">Pomegranate</name>
    <dbReference type="NCBI Taxonomy" id="22663"/>
    <lineage>
        <taxon>Eukaryota</taxon>
        <taxon>Viridiplantae</taxon>
        <taxon>Streptophyta</taxon>
        <taxon>Embryophyta</taxon>
        <taxon>Tracheophyta</taxon>
        <taxon>Spermatophyta</taxon>
        <taxon>Magnoliopsida</taxon>
        <taxon>eudicotyledons</taxon>
        <taxon>Gunneridae</taxon>
        <taxon>Pentapetalae</taxon>
        <taxon>rosids</taxon>
        <taxon>malvids</taxon>
        <taxon>Myrtales</taxon>
        <taxon>Lythraceae</taxon>
        <taxon>Punica</taxon>
    </lineage>
</organism>
<protein>
    <submittedName>
        <fullName evidence="2">Uncharacterized protein</fullName>
    </submittedName>
</protein>
<proteinExistence type="predicted"/>
<gene>
    <name evidence="2" type="ORF">CDL15_Pgr019706</name>
</gene>
<reference evidence="3" key="1">
    <citation type="journal article" date="2017" name="Plant J.">
        <title>The pomegranate (Punica granatum L.) genome and the genomics of punicalagin biosynthesis.</title>
        <authorList>
            <person name="Qin G."/>
            <person name="Xu C."/>
            <person name="Ming R."/>
            <person name="Tang H."/>
            <person name="Guyot R."/>
            <person name="Kramer E.M."/>
            <person name="Hu Y."/>
            <person name="Yi X."/>
            <person name="Qi Y."/>
            <person name="Xu X."/>
            <person name="Gao Z."/>
            <person name="Pan H."/>
            <person name="Jian J."/>
            <person name="Tian Y."/>
            <person name="Yue Z."/>
            <person name="Xu Y."/>
        </authorList>
    </citation>
    <scope>NUCLEOTIDE SEQUENCE [LARGE SCALE GENOMIC DNA]</scope>
    <source>
        <strain evidence="3">cv. Dabenzi</strain>
    </source>
</reference>
<dbReference type="EMBL" id="MTKT01002229">
    <property type="protein sequence ID" value="OWM80426.1"/>
    <property type="molecule type" value="Genomic_DNA"/>
</dbReference>
<accession>A0A218X6V9</accession>